<accession>A0A382K7Q7</accession>
<evidence type="ECO:0008006" key="2">
    <source>
        <dbReference type="Google" id="ProtNLM"/>
    </source>
</evidence>
<gene>
    <name evidence="1" type="ORF">METZ01_LOCUS273212</name>
</gene>
<dbReference type="EMBL" id="UINC01078869">
    <property type="protein sequence ID" value="SVC20358.1"/>
    <property type="molecule type" value="Genomic_DNA"/>
</dbReference>
<dbReference type="AlphaFoldDB" id="A0A382K7Q7"/>
<proteinExistence type="predicted"/>
<sequence>KFEKRDVVRHPLVARIVQAYEDHRKS</sequence>
<organism evidence="1">
    <name type="scientific">marine metagenome</name>
    <dbReference type="NCBI Taxonomy" id="408172"/>
    <lineage>
        <taxon>unclassified sequences</taxon>
        <taxon>metagenomes</taxon>
        <taxon>ecological metagenomes</taxon>
    </lineage>
</organism>
<evidence type="ECO:0000313" key="1">
    <source>
        <dbReference type="EMBL" id="SVC20358.1"/>
    </source>
</evidence>
<reference evidence="1" key="1">
    <citation type="submission" date="2018-05" db="EMBL/GenBank/DDBJ databases">
        <authorList>
            <person name="Lanie J.A."/>
            <person name="Ng W.-L."/>
            <person name="Kazmierczak K.M."/>
            <person name="Andrzejewski T.M."/>
            <person name="Davidsen T.M."/>
            <person name="Wayne K.J."/>
            <person name="Tettelin H."/>
            <person name="Glass J.I."/>
            <person name="Rusch D."/>
            <person name="Podicherti R."/>
            <person name="Tsui H.-C.T."/>
            <person name="Winkler M.E."/>
        </authorList>
    </citation>
    <scope>NUCLEOTIDE SEQUENCE</scope>
</reference>
<name>A0A382K7Q7_9ZZZZ</name>
<protein>
    <recommendedName>
        <fullName evidence="2">PhoH-like protein domain-containing protein</fullName>
    </recommendedName>
</protein>
<feature type="non-terminal residue" evidence="1">
    <location>
        <position position="1"/>
    </location>
</feature>